<dbReference type="OrthoDB" id="5835829at2759"/>
<evidence type="ECO:0000313" key="3">
    <source>
        <dbReference type="EMBL" id="GLC77827.1"/>
    </source>
</evidence>
<comment type="caution">
    <text evidence="3">The sequence shown here is derived from an EMBL/GenBank/DDBJ whole genome shotgun (WGS) entry which is preliminary data.</text>
</comment>
<feature type="domain" description="Methyltransferase FkbM" evidence="2">
    <location>
        <begin position="313"/>
        <end position="379"/>
    </location>
</feature>
<dbReference type="SUPFAM" id="SSF53335">
    <property type="entry name" value="S-adenosyl-L-methionine-dependent methyltransferases"/>
    <property type="match status" value="2"/>
</dbReference>
<reference evidence="3 4" key="1">
    <citation type="journal article" date="2023" name="Commun. Biol.">
        <title>Reorganization of the ancestral sex-determining regions during the evolution of trioecy in Pleodorina starrii.</title>
        <authorList>
            <person name="Takahashi K."/>
            <person name="Suzuki S."/>
            <person name="Kawai-Toyooka H."/>
            <person name="Yamamoto K."/>
            <person name="Hamaji T."/>
            <person name="Ootsuki R."/>
            <person name="Yamaguchi H."/>
            <person name="Kawachi M."/>
            <person name="Higashiyama T."/>
            <person name="Nozaki H."/>
        </authorList>
    </citation>
    <scope>NUCLEOTIDE SEQUENCE [LARGE SCALE GENOMIC DNA]</scope>
    <source>
        <strain evidence="3 4">NIES-4479</strain>
    </source>
</reference>
<dbReference type="InterPro" id="IPR052514">
    <property type="entry name" value="SAM-dependent_MTase"/>
</dbReference>
<dbReference type="PANTHER" id="PTHR34203">
    <property type="entry name" value="METHYLTRANSFERASE, FKBM FAMILY PROTEIN"/>
    <property type="match status" value="1"/>
</dbReference>
<feature type="compositionally biased region" description="Pro residues" evidence="1">
    <location>
        <begin position="223"/>
        <end position="232"/>
    </location>
</feature>
<gene>
    <name evidence="3" type="primary">PSMTM06</name>
    <name evidence="3" type="ORF">PLESTB_000958000</name>
</gene>
<protein>
    <recommendedName>
        <fullName evidence="2">Methyltransferase FkbM domain-containing protein</fullName>
    </recommendedName>
</protein>
<evidence type="ECO:0000256" key="1">
    <source>
        <dbReference type="SAM" id="MobiDB-lite"/>
    </source>
</evidence>
<organism evidence="3 4">
    <name type="scientific">Pleodorina starrii</name>
    <dbReference type="NCBI Taxonomy" id="330485"/>
    <lineage>
        <taxon>Eukaryota</taxon>
        <taxon>Viridiplantae</taxon>
        <taxon>Chlorophyta</taxon>
        <taxon>core chlorophytes</taxon>
        <taxon>Chlorophyceae</taxon>
        <taxon>CS clade</taxon>
        <taxon>Chlamydomonadales</taxon>
        <taxon>Volvocaceae</taxon>
        <taxon>Pleodorina</taxon>
    </lineage>
</organism>
<dbReference type="PANTHER" id="PTHR34203:SF13">
    <property type="entry name" value="EXPRESSED PROTEIN"/>
    <property type="match status" value="1"/>
</dbReference>
<keyword evidence="4" id="KW-1185">Reference proteome</keyword>
<evidence type="ECO:0000313" key="4">
    <source>
        <dbReference type="Proteomes" id="UP001165080"/>
    </source>
</evidence>
<dbReference type="NCBIfam" id="TIGR01444">
    <property type="entry name" value="fkbM_fam"/>
    <property type="match status" value="1"/>
</dbReference>
<dbReference type="InterPro" id="IPR029063">
    <property type="entry name" value="SAM-dependent_MTases_sf"/>
</dbReference>
<proteinExistence type="predicted"/>
<dbReference type="Proteomes" id="UP001165080">
    <property type="component" value="Unassembled WGS sequence"/>
</dbReference>
<dbReference type="AlphaFoldDB" id="A0A9W6C571"/>
<name>A0A9W6C571_9CHLO</name>
<feature type="region of interest" description="Disordered" evidence="1">
    <location>
        <begin position="215"/>
        <end position="266"/>
    </location>
</feature>
<dbReference type="InterPro" id="IPR006342">
    <property type="entry name" value="FkbM_mtfrase"/>
</dbReference>
<sequence length="410" mass="45288">MQLLTQTRARHQIWRQWPNDHRQLGVAPPLVVGRPPRRSHRPAPRAHFLSPRASATVPFTLENGLVLRHFTLDELNFLYREVYQERVYLRHGVTIRPGDTVVDVGANTGLFTLLAAEEAGPGGRVVALEPLQRTYQMLVRNVESHAEWCAAGGRQVASPVLLNCGAGAPAPGQESATFVTYSDSASGWSTMYPHDGEVAANMQRYILHMMMMMEEEEEGHTPQSPPPSPPPRGGEGQGDAGRGAVEAAASTGGDWQRQQQQPGAGVPEPALARLARALWWRAPPLRPLLRAAGSLYVRFVMLGGQRRWSCRLVSLSRLIREQRLQRIDLLKVDVERAELDVLYGISSDDWQLIRQVVMEVHDLDGRLDVVRALLESAGFTDVVSEQEPGLAGGTLHMLYAVRRDAPAEAG</sequence>
<dbReference type="EMBL" id="BRXU01000012">
    <property type="protein sequence ID" value="GLC77827.1"/>
    <property type="molecule type" value="Genomic_DNA"/>
</dbReference>
<dbReference type="Pfam" id="PF05050">
    <property type="entry name" value="Methyltransf_21"/>
    <property type="match status" value="1"/>
</dbReference>
<accession>A0A9W6C571</accession>
<evidence type="ECO:0000259" key="2">
    <source>
        <dbReference type="Pfam" id="PF05050"/>
    </source>
</evidence>
<dbReference type="Gene3D" id="3.40.50.150">
    <property type="entry name" value="Vaccinia Virus protein VP39"/>
    <property type="match status" value="2"/>
</dbReference>